<dbReference type="PANTHER" id="PTHR23019">
    <property type="entry name" value="NUCLEAR PORE MEMBRANE GLYCOPROTEIN GP210-RELATED"/>
    <property type="match status" value="1"/>
</dbReference>
<evidence type="ECO:0000313" key="2">
    <source>
        <dbReference type="EMBL" id="CAI9619056.1"/>
    </source>
</evidence>
<evidence type="ECO:0000259" key="1">
    <source>
        <dbReference type="Pfam" id="PF24935"/>
    </source>
</evidence>
<dbReference type="InterPro" id="IPR045197">
    <property type="entry name" value="NUP210-like"/>
</dbReference>
<dbReference type="InterPro" id="IPR056898">
    <property type="entry name" value="Ig_NUP210_6th"/>
</dbReference>
<name>A0ABN9HF41_9NEOB</name>
<protein>
    <recommendedName>
        <fullName evidence="1">NUP210 Ig-like domain-containing protein</fullName>
    </recommendedName>
</protein>
<keyword evidence="3" id="KW-1185">Reference proteome</keyword>
<comment type="caution">
    <text evidence="2">The sequence shown here is derived from an EMBL/GenBank/DDBJ whole genome shotgun (WGS) entry which is preliminary data.</text>
</comment>
<dbReference type="InterPro" id="IPR008964">
    <property type="entry name" value="Invasin/intimin_cell_adhesion"/>
</dbReference>
<accession>A0ABN9HF41</accession>
<dbReference type="EMBL" id="CATNWA010020582">
    <property type="protein sequence ID" value="CAI9619056.1"/>
    <property type="molecule type" value="Genomic_DNA"/>
</dbReference>
<dbReference type="SUPFAM" id="SSF49373">
    <property type="entry name" value="Invasin/intimin cell-adhesion fragments"/>
    <property type="match status" value="1"/>
</dbReference>
<feature type="non-terminal residue" evidence="2">
    <location>
        <position position="204"/>
    </location>
</feature>
<sequence length="204" mass="22251">MVDEDGGVHVLANPVRNQQEVEIYTPITLSPKILTFPWQPKPGAYQYIIQVQGGSGNFTWSSSNNAVATVTVKGLMTTGDDIGVSVIRARDVQNSLHFGEMKVFVIEPTGMEFTPCPVEARLGNSLELPLRIFGLLNGDNEVVSLSDCSHFDLSVEMETPGIFKILPGRLKPSVEYCSGITVQGVTAGYTTVFVSYTHGHIYLK</sequence>
<dbReference type="Pfam" id="PF26182">
    <property type="entry name" value="Ig_NUP210_5th"/>
    <property type="match status" value="1"/>
</dbReference>
<dbReference type="Gene3D" id="2.60.40.1080">
    <property type="match status" value="1"/>
</dbReference>
<organism evidence="2 3">
    <name type="scientific">Staurois parvus</name>
    <dbReference type="NCBI Taxonomy" id="386267"/>
    <lineage>
        <taxon>Eukaryota</taxon>
        <taxon>Metazoa</taxon>
        <taxon>Chordata</taxon>
        <taxon>Craniata</taxon>
        <taxon>Vertebrata</taxon>
        <taxon>Euteleostomi</taxon>
        <taxon>Amphibia</taxon>
        <taxon>Batrachia</taxon>
        <taxon>Anura</taxon>
        <taxon>Neobatrachia</taxon>
        <taxon>Ranoidea</taxon>
        <taxon>Ranidae</taxon>
        <taxon>Staurois</taxon>
    </lineage>
</organism>
<gene>
    <name evidence="2" type="ORF">SPARVUS_LOCUS15775768</name>
</gene>
<dbReference type="Pfam" id="PF24935">
    <property type="entry name" value="Ig_NUP210_6th"/>
    <property type="match status" value="1"/>
</dbReference>
<reference evidence="2" key="1">
    <citation type="submission" date="2023-05" db="EMBL/GenBank/DDBJ databases">
        <authorList>
            <person name="Stuckert A."/>
        </authorList>
    </citation>
    <scope>NUCLEOTIDE SEQUENCE</scope>
</reference>
<dbReference type="Proteomes" id="UP001162483">
    <property type="component" value="Unassembled WGS sequence"/>
</dbReference>
<proteinExistence type="predicted"/>
<feature type="domain" description="NUP210 Ig-like" evidence="1">
    <location>
        <begin position="111"/>
        <end position="198"/>
    </location>
</feature>
<dbReference type="PANTHER" id="PTHR23019:SF2">
    <property type="entry name" value="NUCLEAR PORE MEMBRANE GLYCOPROTEIN 210"/>
    <property type="match status" value="1"/>
</dbReference>
<evidence type="ECO:0000313" key="3">
    <source>
        <dbReference type="Proteomes" id="UP001162483"/>
    </source>
</evidence>